<dbReference type="AlphaFoldDB" id="A0A397T4Z2"/>
<evidence type="ECO:0000313" key="3">
    <source>
        <dbReference type="Proteomes" id="UP000265703"/>
    </source>
</evidence>
<comment type="caution">
    <text evidence="2">The sequence shown here is derived from an EMBL/GenBank/DDBJ whole genome shotgun (WGS) entry which is preliminary data.</text>
</comment>
<dbReference type="EMBL" id="QKYT01000106">
    <property type="protein sequence ID" value="RIA93348.1"/>
    <property type="molecule type" value="Genomic_DNA"/>
</dbReference>
<gene>
    <name evidence="2" type="ORF">C1645_735632</name>
</gene>
<accession>A0A397T4Z2</accession>
<evidence type="ECO:0000256" key="1">
    <source>
        <dbReference type="SAM" id="MobiDB-lite"/>
    </source>
</evidence>
<sequence>MGKITTTEFESYGQKFFPLFVRLLERPDFKALDETERKQIESLLGFILSQIKLENVWMLFAASELVEKGLKEDLSAIKKRVKEHIVARGNYNPASPLSLAEFREIKKQRVNYQSIIDQLTTEKSSLEAQKNQLEKKVATSDQEKALQAQTITQINEQLRQKEQEIKNLKEKPKPKDKDKKNNPSTSEKNNSTLIK</sequence>
<evidence type="ECO:0000313" key="2">
    <source>
        <dbReference type="EMBL" id="RIA93348.1"/>
    </source>
</evidence>
<dbReference type="Proteomes" id="UP000265703">
    <property type="component" value="Unassembled WGS sequence"/>
</dbReference>
<name>A0A397T4Z2_9GLOM</name>
<feature type="compositionally biased region" description="Polar residues" evidence="1">
    <location>
        <begin position="184"/>
        <end position="195"/>
    </location>
</feature>
<reference evidence="2 3" key="1">
    <citation type="submission" date="2018-06" db="EMBL/GenBank/DDBJ databases">
        <title>Comparative genomics reveals the genomic features of Rhizophagus irregularis, R. cerebriforme, R. diaphanum and Gigaspora rosea, and their symbiotic lifestyle signature.</title>
        <authorList>
            <person name="Morin E."/>
            <person name="San Clemente H."/>
            <person name="Chen E.C.H."/>
            <person name="De La Providencia I."/>
            <person name="Hainaut M."/>
            <person name="Kuo A."/>
            <person name="Kohler A."/>
            <person name="Murat C."/>
            <person name="Tang N."/>
            <person name="Roy S."/>
            <person name="Loubradou J."/>
            <person name="Henrissat B."/>
            <person name="Grigoriev I.V."/>
            <person name="Corradi N."/>
            <person name="Roux C."/>
            <person name="Martin F.M."/>
        </authorList>
    </citation>
    <scope>NUCLEOTIDE SEQUENCE [LARGE SCALE GENOMIC DNA]</scope>
    <source>
        <strain evidence="2 3">DAOM 227022</strain>
    </source>
</reference>
<protein>
    <submittedName>
        <fullName evidence="2">Uncharacterized protein</fullName>
    </submittedName>
</protein>
<organism evidence="2 3">
    <name type="scientific">Glomus cerebriforme</name>
    <dbReference type="NCBI Taxonomy" id="658196"/>
    <lineage>
        <taxon>Eukaryota</taxon>
        <taxon>Fungi</taxon>
        <taxon>Fungi incertae sedis</taxon>
        <taxon>Mucoromycota</taxon>
        <taxon>Glomeromycotina</taxon>
        <taxon>Glomeromycetes</taxon>
        <taxon>Glomerales</taxon>
        <taxon>Glomeraceae</taxon>
        <taxon>Glomus</taxon>
    </lineage>
</organism>
<dbReference type="OrthoDB" id="2426581at2759"/>
<feature type="region of interest" description="Disordered" evidence="1">
    <location>
        <begin position="159"/>
        <end position="195"/>
    </location>
</feature>
<proteinExistence type="predicted"/>
<feature type="compositionally biased region" description="Basic and acidic residues" evidence="1">
    <location>
        <begin position="159"/>
        <end position="181"/>
    </location>
</feature>
<keyword evidence="3" id="KW-1185">Reference proteome</keyword>